<dbReference type="EnsemblPlants" id="Bo4g169150.1">
    <property type="protein sequence ID" value="Bo4g169150.1"/>
    <property type="gene ID" value="Bo4g169150"/>
</dbReference>
<keyword evidence="2" id="KW-1185">Reference proteome</keyword>
<reference evidence="1" key="2">
    <citation type="submission" date="2015-03" db="UniProtKB">
        <authorList>
            <consortium name="EnsemblPlants"/>
        </authorList>
    </citation>
    <scope>IDENTIFICATION</scope>
</reference>
<evidence type="ECO:0000313" key="2">
    <source>
        <dbReference type="Proteomes" id="UP000032141"/>
    </source>
</evidence>
<reference evidence="1 2" key="1">
    <citation type="journal article" date="2014" name="Genome Biol.">
        <title>Transcriptome and methylome profiling reveals relics of genome dominance in the mesopolyploid Brassica oleracea.</title>
        <authorList>
            <person name="Parkin I.A."/>
            <person name="Koh C."/>
            <person name="Tang H."/>
            <person name="Robinson S.J."/>
            <person name="Kagale S."/>
            <person name="Clarke W.E."/>
            <person name="Town C.D."/>
            <person name="Nixon J."/>
            <person name="Krishnakumar V."/>
            <person name="Bidwell S.L."/>
            <person name="Denoeud F."/>
            <person name="Belcram H."/>
            <person name="Links M.G."/>
            <person name="Just J."/>
            <person name="Clarke C."/>
            <person name="Bender T."/>
            <person name="Huebert T."/>
            <person name="Mason A.S."/>
            <person name="Pires J.C."/>
            <person name="Barker G."/>
            <person name="Moore J."/>
            <person name="Walley P.G."/>
            <person name="Manoli S."/>
            <person name="Batley J."/>
            <person name="Edwards D."/>
            <person name="Nelson M.N."/>
            <person name="Wang X."/>
            <person name="Paterson A.H."/>
            <person name="King G."/>
            <person name="Bancroft I."/>
            <person name="Chalhoub B."/>
            <person name="Sharpe A.G."/>
        </authorList>
    </citation>
    <scope>NUCLEOTIDE SEQUENCE</scope>
    <source>
        <strain evidence="1 2">cv. TO1000</strain>
    </source>
</reference>
<dbReference type="Gramene" id="Bo4g169150.1">
    <property type="protein sequence ID" value="Bo4g169150.1"/>
    <property type="gene ID" value="Bo4g169150"/>
</dbReference>
<accession>A0A0D3C2T8</accession>
<protein>
    <submittedName>
        <fullName evidence="1">Uncharacterized protein</fullName>
    </submittedName>
</protein>
<dbReference type="OMA" id="CDILEVY"/>
<organism evidence="1 2">
    <name type="scientific">Brassica oleracea var. oleracea</name>
    <dbReference type="NCBI Taxonomy" id="109376"/>
    <lineage>
        <taxon>Eukaryota</taxon>
        <taxon>Viridiplantae</taxon>
        <taxon>Streptophyta</taxon>
        <taxon>Embryophyta</taxon>
        <taxon>Tracheophyta</taxon>
        <taxon>Spermatophyta</taxon>
        <taxon>Magnoliopsida</taxon>
        <taxon>eudicotyledons</taxon>
        <taxon>Gunneridae</taxon>
        <taxon>Pentapetalae</taxon>
        <taxon>rosids</taxon>
        <taxon>malvids</taxon>
        <taxon>Brassicales</taxon>
        <taxon>Brassicaceae</taxon>
        <taxon>Brassiceae</taxon>
        <taxon>Brassica</taxon>
    </lineage>
</organism>
<proteinExistence type="predicted"/>
<dbReference type="Proteomes" id="UP000032141">
    <property type="component" value="Chromosome C4"/>
</dbReference>
<dbReference type="HOGENOM" id="CLU_954249_0_0_1"/>
<evidence type="ECO:0000313" key="1">
    <source>
        <dbReference type="EnsemblPlants" id="Bo4g169150.1"/>
    </source>
</evidence>
<name>A0A0D3C2T8_BRAOL</name>
<dbReference type="AlphaFoldDB" id="A0A0D3C2T8"/>
<sequence length="292" mass="32937">MTLPTFVLRCSHQTCSSSSKLVPVFQTVCFHSLHPMSRFLDPTKLVSYSPSSLALSYTLLASRNPADLTGRDGNGGRDLTKAILSSGELLPCESVTQESRFKVLATALFTLRKRCDILEVYGSCIHIEIHLSWGLTMFQIRSSLHPQIFLNVDSDKSNAPANSTSALSVSWNAFSLNCAISKLLYFRVIEEGGEEDDFLSFLEKLLEIEDEEDEDKGTEHLVEELLANSGDLADEALVEKLLENFDLEEEEDVVSFFDSFHFSSMNIVCFCWEFWTQIQMNWSNFCVCFLCI</sequence>